<comment type="similarity">
    <text evidence="1">Belongs to the BlaI transcriptional regulatory family.</text>
</comment>
<reference evidence="5" key="1">
    <citation type="submission" date="2018-06" db="EMBL/GenBank/DDBJ databases">
        <authorList>
            <person name="Zhirakovskaya E."/>
        </authorList>
    </citation>
    <scope>NUCLEOTIDE SEQUENCE</scope>
</reference>
<dbReference type="Gene3D" id="1.10.4040.10">
    <property type="entry name" value="Penicillinase repressor domain"/>
    <property type="match status" value="1"/>
</dbReference>
<dbReference type="GO" id="GO:0003677">
    <property type="term" value="F:DNA binding"/>
    <property type="evidence" value="ECO:0007669"/>
    <property type="project" value="UniProtKB-KW"/>
</dbReference>
<evidence type="ECO:0000256" key="3">
    <source>
        <dbReference type="ARBA" id="ARBA00023125"/>
    </source>
</evidence>
<dbReference type="PIRSF" id="PIRSF019455">
    <property type="entry name" value="CopR_AtkY"/>
    <property type="match status" value="1"/>
</dbReference>
<name>A0A3B1BCT9_9ZZZZ</name>
<accession>A0A3B1BCT9</accession>
<dbReference type="Pfam" id="PF03965">
    <property type="entry name" value="Penicillinase_R"/>
    <property type="match status" value="1"/>
</dbReference>
<dbReference type="Gene3D" id="1.10.10.10">
    <property type="entry name" value="Winged helix-like DNA-binding domain superfamily/Winged helix DNA-binding domain"/>
    <property type="match status" value="1"/>
</dbReference>
<dbReference type="InterPro" id="IPR036390">
    <property type="entry name" value="WH_DNA-bd_sf"/>
</dbReference>
<protein>
    <submittedName>
        <fullName evidence="5">Transcriptional regulator, MecI family</fullName>
    </submittedName>
</protein>
<dbReference type="EMBL" id="UOFW01000080">
    <property type="protein sequence ID" value="VAX04145.1"/>
    <property type="molecule type" value="Genomic_DNA"/>
</dbReference>
<organism evidence="5">
    <name type="scientific">hydrothermal vent metagenome</name>
    <dbReference type="NCBI Taxonomy" id="652676"/>
    <lineage>
        <taxon>unclassified sequences</taxon>
        <taxon>metagenomes</taxon>
        <taxon>ecological metagenomes</taxon>
    </lineage>
</organism>
<keyword evidence="4" id="KW-0804">Transcription</keyword>
<evidence type="ECO:0000313" key="5">
    <source>
        <dbReference type="EMBL" id="VAX04145.1"/>
    </source>
</evidence>
<dbReference type="SUPFAM" id="SSF46785">
    <property type="entry name" value="Winged helix' DNA-binding domain"/>
    <property type="match status" value="1"/>
</dbReference>
<proteinExistence type="inferred from homology"/>
<evidence type="ECO:0000256" key="1">
    <source>
        <dbReference type="ARBA" id="ARBA00011046"/>
    </source>
</evidence>
<dbReference type="InterPro" id="IPR005650">
    <property type="entry name" value="BlaI_family"/>
</dbReference>
<keyword evidence="2" id="KW-0805">Transcription regulation</keyword>
<sequence>MKQKKKIEFLTEVELEFMTLLWELGEGTVRDVLAKMAPERNLAYTSAATILRILERKQFVGSTKIGKTFTYSALLSKDTYQSRSLKNLSEKLFDDTPVSLVARLVDDNDLSKDALGEIRALLDRRLKDDAD</sequence>
<dbReference type="InterPro" id="IPR036388">
    <property type="entry name" value="WH-like_DNA-bd_sf"/>
</dbReference>
<dbReference type="GO" id="GO:0045892">
    <property type="term" value="P:negative regulation of DNA-templated transcription"/>
    <property type="evidence" value="ECO:0007669"/>
    <property type="project" value="InterPro"/>
</dbReference>
<keyword evidence="3" id="KW-0238">DNA-binding</keyword>
<gene>
    <name evidence="5" type="ORF">MNBD_ALPHA03-459</name>
</gene>
<evidence type="ECO:0000256" key="2">
    <source>
        <dbReference type="ARBA" id="ARBA00023015"/>
    </source>
</evidence>
<dbReference type="AlphaFoldDB" id="A0A3B1BCT9"/>
<evidence type="ECO:0000256" key="4">
    <source>
        <dbReference type="ARBA" id="ARBA00023163"/>
    </source>
</evidence>